<keyword evidence="2 5" id="KW-0812">Transmembrane</keyword>
<keyword evidence="4 5" id="KW-0472">Membrane</keyword>
<evidence type="ECO:0000256" key="3">
    <source>
        <dbReference type="ARBA" id="ARBA00022989"/>
    </source>
</evidence>
<reference evidence="6" key="1">
    <citation type="submission" date="2020-05" db="EMBL/GenBank/DDBJ databases">
        <title>Phylogenomic resolution of chytrid fungi.</title>
        <authorList>
            <person name="Stajich J.E."/>
            <person name="Amses K."/>
            <person name="Simmons R."/>
            <person name="Seto K."/>
            <person name="Myers J."/>
            <person name="Bonds A."/>
            <person name="Quandt C.A."/>
            <person name="Barry K."/>
            <person name="Liu P."/>
            <person name="Grigoriev I."/>
            <person name="Longcore J.E."/>
            <person name="James T.Y."/>
        </authorList>
    </citation>
    <scope>NUCLEOTIDE SEQUENCE</scope>
    <source>
        <strain evidence="6">JEL0476</strain>
    </source>
</reference>
<organism evidence="6 7">
    <name type="scientific">Clydaea vesicula</name>
    <dbReference type="NCBI Taxonomy" id="447962"/>
    <lineage>
        <taxon>Eukaryota</taxon>
        <taxon>Fungi</taxon>
        <taxon>Fungi incertae sedis</taxon>
        <taxon>Chytridiomycota</taxon>
        <taxon>Chytridiomycota incertae sedis</taxon>
        <taxon>Chytridiomycetes</taxon>
        <taxon>Lobulomycetales</taxon>
        <taxon>Lobulomycetaceae</taxon>
        <taxon>Clydaea</taxon>
    </lineage>
</organism>
<evidence type="ECO:0000256" key="4">
    <source>
        <dbReference type="ARBA" id="ARBA00023136"/>
    </source>
</evidence>
<feature type="transmembrane region" description="Helical" evidence="5">
    <location>
        <begin position="380"/>
        <end position="404"/>
    </location>
</feature>
<dbReference type="Pfam" id="PF03619">
    <property type="entry name" value="Solute_trans_a"/>
    <property type="match status" value="1"/>
</dbReference>
<evidence type="ECO:0000256" key="5">
    <source>
        <dbReference type="SAM" id="Phobius"/>
    </source>
</evidence>
<evidence type="ECO:0000256" key="1">
    <source>
        <dbReference type="ARBA" id="ARBA00004141"/>
    </source>
</evidence>
<feature type="transmembrane region" description="Helical" evidence="5">
    <location>
        <begin position="416"/>
        <end position="434"/>
    </location>
</feature>
<feature type="transmembrane region" description="Helical" evidence="5">
    <location>
        <begin position="353"/>
        <end position="374"/>
    </location>
</feature>
<evidence type="ECO:0000313" key="7">
    <source>
        <dbReference type="Proteomes" id="UP001211065"/>
    </source>
</evidence>
<proteinExistence type="predicted"/>
<keyword evidence="3 5" id="KW-1133">Transmembrane helix</keyword>
<accession>A0AAD5U647</accession>
<dbReference type="EMBL" id="JADGJW010000231">
    <property type="protein sequence ID" value="KAJ3221421.1"/>
    <property type="molecule type" value="Genomic_DNA"/>
</dbReference>
<feature type="transmembrane region" description="Helical" evidence="5">
    <location>
        <begin position="504"/>
        <end position="530"/>
    </location>
</feature>
<gene>
    <name evidence="6" type="ORF">HK099_003543</name>
</gene>
<keyword evidence="7" id="KW-1185">Reference proteome</keyword>
<sequence length="620" mass="72772">MTLSSIELISINNKTQNNLSSNRELKKLLKNVQQNSDYPVNTQDERFHSQKDINYFDTHTEEYITKFTGYFKYFPPWVQSLIFVLALLSLTGFYIFIDHGRQSKWFDHSDDTTARINLIPFRNVEITSVSAILLYCFGSSIILNSIGYKFFLNQHDARFDYCGKLVDTTFSLYSRPNSSLANFEYPTPNFWFKDEEQSNATLLTGADPYVGIKNFFRILPYLIIFTSFFTLVISYGNISRQCKNYNFPLHQRYIIRILMSAPIYSVLCLLSLVFYQHFFIWQTLRDFYEAYTVYSFYWLMRYYLGDNEIKQLLSLVSYLDEETKSSLSGFSSLLKSKKKKENLQIYLKERKKFYTIFGGINLFSYNPTVSSFLINTEKYILLFIFWKLITTVSINIMNILNVYCMKFTSIAKLTIFFLKFLGVIATNAVNLLALNGHPCFVGRGLENQHIRAKMWSILFLINSVFYQTVFISIFFTAGFSYYPETLSRIIPATPRWSYVEIQEALNNILIIFEMFWLSIFYSFAFPSYLYQPSSNPLKLRKIGLENKGIDEKYRRNLNQKGNLKGFLAFFEAFHFLSDFLKFIKHTRDFGIAFGKEDNRFHNFEEDASDVSSLNQSSVVN</sequence>
<dbReference type="PANTHER" id="PTHR23423">
    <property type="entry name" value="ORGANIC SOLUTE TRANSPORTER-RELATED"/>
    <property type="match status" value="1"/>
</dbReference>
<comment type="subcellular location">
    <subcellularLocation>
        <location evidence="1">Membrane</location>
        <topology evidence="1">Multi-pass membrane protein</topology>
    </subcellularLocation>
</comment>
<evidence type="ECO:0000313" key="6">
    <source>
        <dbReference type="EMBL" id="KAJ3221421.1"/>
    </source>
</evidence>
<dbReference type="InterPro" id="IPR005178">
    <property type="entry name" value="Ostalpha/TMEM184C"/>
</dbReference>
<dbReference type="GO" id="GO:0016020">
    <property type="term" value="C:membrane"/>
    <property type="evidence" value="ECO:0007669"/>
    <property type="project" value="UniProtKB-SubCell"/>
</dbReference>
<dbReference type="AlphaFoldDB" id="A0AAD5U647"/>
<name>A0AAD5U647_9FUNG</name>
<feature type="transmembrane region" description="Helical" evidence="5">
    <location>
        <begin position="218"/>
        <end position="236"/>
    </location>
</feature>
<evidence type="ECO:0000256" key="2">
    <source>
        <dbReference type="ARBA" id="ARBA00022692"/>
    </source>
</evidence>
<feature type="transmembrane region" description="Helical" evidence="5">
    <location>
        <begin position="132"/>
        <end position="151"/>
    </location>
</feature>
<feature type="transmembrane region" description="Helical" evidence="5">
    <location>
        <begin position="454"/>
        <end position="483"/>
    </location>
</feature>
<protein>
    <submittedName>
        <fullName evidence="6">Uncharacterized protein</fullName>
    </submittedName>
</protein>
<comment type="caution">
    <text evidence="6">The sequence shown here is derived from an EMBL/GenBank/DDBJ whole genome shotgun (WGS) entry which is preliminary data.</text>
</comment>
<dbReference type="Proteomes" id="UP001211065">
    <property type="component" value="Unassembled WGS sequence"/>
</dbReference>
<dbReference type="SMART" id="SM01417">
    <property type="entry name" value="Solute_trans_a"/>
    <property type="match status" value="1"/>
</dbReference>
<feature type="transmembrane region" description="Helical" evidence="5">
    <location>
        <begin position="257"/>
        <end position="275"/>
    </location>
</feature>
<feature type="transmembrane region" description="Helical" evidence="5">
    <location>
        <begin position="77"/>
        <end position="97"/>
    </location>
</feature>